<dbReference type="Proteomes" id="UP000249829">
    <property type="component" value="Unassembled WGS sequence"/>
</dbReference>
<dbReference type="InterPro" id="IPR014752">
    <property type="entry name" value="Arrestin-like_C"/>
</dbReference>
<dbReference type="OMA" id="ILCETHE"/>
<gene>
    <name evidence="1" type="ORF">BO99DRAFT_334285</name>
</gene>
<evidence type="ECO:0008006" key="3">
    <source>
        <dbReference type="Google" id="ProtNLM"/>
    </source>
</evidence>
<sequence length="276" mass="31505">MGESGEHTVIKEYNLTYLRPRDGNSTKSCQGGITFARSQTLATSRDKSFVLPRGMYVLPFELPLSQDMPETVTGVGHKYHAYEVQSIIFHRHSHLDTMSAHPIRLYRLPRVVHTISVHTDGRQSLKSVDGLINESLWYRVSMHSAQILFGTSFPVRFEFHSLQKHLYPGKIILRILETHLLKITSTASDSITYNSVLSAIARKEHAILCETHENLRYTNAQSPDLLDSEWETTAHVHLPQFFYACTQDLHTELIRCIISCSLKSSLRPSVLKEKEM</sequence>
<dbReference type="AlphaFoldDB" id="A0A2V5H4A2"/>
<evidence type="ECO:0000313" key="2">
    <source>
        <dbReference type="Proteomes" id="UP000249829"/>
    </source>
</evidence>
<proteinExistence type="predicted"/>
<name>A0A2V5H4A2_ASPV1</name>
<reference evidence="1 2" key="1">
    <citation type="submission" date="2018-02" db="EMBL/GenBank/DDBJ databases">
        <title>The genomes of Aspergillus section Nigri reveals drivers in fungal speciation.</title>
        <authorList>
            <consortium name="DOE Joint Genome Institute"/>
            <person name="Vesth T.C."/>
            <person name="Nybo J."/>
            <person name="Theobald S."/>
            <person name="Brandl J."/>
            <person name="Frisvad J.C."/>
            <person name="Nielsen K.F."/>
            <person name="Lyhne E.K."/>
            <person name="Kogle M.E."/>
            <person name="Kuo A."/>
            <person name="Riley R."/>
            <person name="Clum A."/>
            <person name="Nolan M."/>
            <person name="Lipzen A."/>
            <person name="Salamov A."/>
            <person name="Henrissat B."/>
            <person name="Wiebenga A."/>
            <person name="De vries R.P."/>
            <person name="Grigoriev I.V."/>
            <person name="Mortensen U.H."/>
            <person name="Andersen M.R."/>
            <person name="Baker S.E."/>
        </authorList>
    </citation>
    <scope>NUCLEOTIDE SEQUENCE [LARGE SCALE GENOMIC DNA]</scope>
    <source>
        <strain evidence="1 2">CBS 115571</strain>
    </source>
</reference>
<evidence type="ECO:0000313" key="1">
    <source>
        <dbReference type="EMBL" id="PYI18889.1"/>
    </source>
</evidence>
<dbReference type="Gene3D" id="2.60.40.640">
    <property type="match status" value="1"/>
</dbReference>
<dbReference type="STRING" id="1450538.A0A2V5H4A2"/>
<protein>
    <recommendedName>
        <fullName evidence="3">Arrestin-like N-terminal domain-containing protein</fullName>
    </recommendedName>
</protein>
<accession>A0A2V5H4A2</accession>
<dbReference type="EMBL" id="KZ825139">
    <property type="protein sequence ID" value="PYI18889.1"/>
    <property type="molecule type" value="Genomic_DNA"/>
</dbReference>
<organism evidence="1 2">
    <name type="scientific">Aspergillus violaceofuscus (strain CBS 115571)</name>
    <dbReference type="NCBI Taxonomy" id="1450538"/>
    <lineage>
        <taxon>Eukaryota</taxon>
        <taxon>Fungi</taxon>
        <taxon>Dikarya</taxon>
        <taxon>Ascomycota</taxon>
        <taxon>Pezizomycotina</taxon>
        <taxon>Eurotiomycetes</taxon>
        <taxon>Eurotiomycetidae</taxon>
        <taxon>Eurotiales</taxon>
        <taxon>Aspergillaceae</taxon>
        <taxon>Aspergillus</taxon>
    </lineage>
</organism>
<keyword evidence="2" id="KW-1185">Reference proteome</keyword>